<accession>A0AAN8WNI6</accession>
<evidence type="ECO:0000313" key="1">
    <source>
        <dbReference type="EMBL" id="KAK7066253.1"/>
    </source>
</evidence>
<dbReference type="EMBL" id="JAXCGZ010019301">
    <property type="protein sequence ID" value="KAK7066253.1"/>
    <property type="molecule type" value="Genomic_DNA"/>
</dbReference>
<reference evidence="1 2" key="1">
    <citation type="submission" date="2023-11" db="EMBL/GenBank/DDBJ databases">
        <title>Halocaridina rubra genome assembly.</title>
        <authorList>
            <person name="Smith C."/>
        </authorList>
    </citation>
    <scope>NUCLEOTIDE SEQUENCE [LARGE SCALE GENOMIC DNA]</scope>
    <source>
        <strain evidence="1">EP-1</strain>
        <tissue evidence="1">Whole</tissue>
    </source>
</reference>
<dbReference type="AlphaFoldDB" id="A0AAN8WNI6"/>
<sequence length="161" mass="18330">MFHFAQSNSFWGAVSLVKDGITGESNRRLSASRDRLRRGSRESLNSAEFDANDDYYLNHHSREMLTDCCHERCLVILGELVMLYHLYVKRAKNTFFPPKFSKDSAATHSDNVHALRSPFSPMASLICSFAVFAGQKCILFIWKNIVTNFLNGFTALSLRNL</sequence>
<name>A0AAN8WNI6_HALRR</name>
<protein>
    <submittedName>
        <fullName evidence="1">Uncharacterized protein</fullName>
    </submittedName>
</protein>
<evidence type="ECO:0000313" key="2">
    <source>
        <dbReference type="Proteomes" id="UP001381693"/>
    </source>
</evidence>
<organism evidence="1 2">
    <name type="scientific">Halocaridina rubra</name>
    <name type="common">Hawaiian red shrimp</name>
    <dbReference type="NCBI Taxonomy" id="373956"/>
    <lineage>
        <taxon>Eukaryota</taxon>
        <taxon>Metazoa</taxon>
        <taxon>Ecdysozoa</taxon>
        <taxon>Arthropoda</taxon>
        <taxon>Crustacea</taxon>
        <taxon>Multicrustacea</taxon>
        <taxon>Malacostraca</taxon>
        <taxon>Eumalacostraca</taxon>
        <taxon>Eucarida</taxon>
        <taxon>Decapoda</taxon>
        <taxon>Pleocyemata</taxon>
        <taxon>Caridea</taxon>
        <taxon>Atyoidea</taxon>
        <taxon>Atyidae</taxon>
        <taxon>Halocaridina</taxon>
    </lineage>
</organism>
<comment type="caution">
    <text evidence="1">The sequence shown here is derived from an EMBL/GenBank/DDBJ whole genome shotgun (WGS) entry which is preliminary data.</text>
</comment>
<dbReference type="Proteomes" id="UP001381693">
    <property type="component" value="Unassembled WGS sequence"/>
</dbReference>
<keyword evidence="2" id="KW-1185">Reference proteome</keyword>
<gene>
    <name evidence="1" type="ORF">SK128_024950</name>
</gene>
<proteinExistence type="predicted"/>